<sequence>MWSGRLRTISPVLSVNRIVISAAGGGKTTRVVDQALACEQGQGATALITYTRNNVREIQLKAYERTRTIPSHVEVISWYSFLLRELARPYRSAMHASRVDGIHWVEGKSVPYIPEARTSGHYFFDGSRIYSDKIAKFVCECDRRSGGAIMRRLKQRFRHIIIDEIQDMAGYDLDLLELILKAGVPVTFVGDHRQATFATNNASKNKVFSGPAIIKKFELWKKQGLVEIEYETHTHRCNQTIADLGDGFFPNEPKTVSRNDKVTGHDGVFLVSSADVGEYMKRFAPQVLRYSAATNCDLDEAMNFGESKGLTFERVLIYPHGPARKWLASGDIRHVEKSLTKMYVAVTRARYSVAFVHDGKICSVAATKWVPG</sequence>
<accession>Q3IVS2</accession>
<keyword evidence="1" id="KW-0067">ATP-binding</keyword>
<organism evidence="1 2">
    <name type="scientific">Cereibacter sphaeroides (strain ATCC 17023 / DSM 158 / JCM 6121 / CCUG 31486 / LMG 2827 / NBRC 12203 / NCIMB 8253 / ATH 2.4.1.)</name>
    <name type="common">Rhodobacter sphaeroides</name>
    <dbReference type="NCBI Taxonomy" id="272943"/>
    <lineage>
        <taxon>Bacteria</taxon>
        <taxon>Pseudomonadati</taxon>
        <taxon>Pseudomonadota</taxon>
        <taxon>Alphaproteobacteria</taxon>
        <taxon>Rhodobacterales</taxon>
        <taxon>Paracoccaceae</taxon>
        <taxon>Cereibacter</taxon>
    </lineage>
</organism>
<evidence type="ECO:0000313" key="1">
    <source>
        <dbReference type="EMBL" id="ABA81362.2"/>
    </source>
</evidence>
<dbReference type="Gene3D" id="3.40.50.300">
    <property type="entry name" value="P-loop containing nucleotide triphosphate hydrolases"/>
    <property type="match status" value="1"/>
</dbReference>
<dbReference type="KEGG" id="rsp:RSP_3756"/>
<keyword evidence="1" id="KW-0378">Hydrolase</keyword>
<keyword evidence="2" id="KW-1185">Reference proteome</keyword>
<keyword evidence="1" id="KW-0547">Nucleotide-binding</keyword>
<dbReference type="AlphaFoldDB" id="Q3IVS2"/>
<dbReference type="SUPFAM" id="SSF52540">
    <property type="entry name" value="P-loop containing nucleoside triphosphate hydrolases"/>
    <property type="match status" value="1"/>
</dbReference>
<reference evidence="2" key="1">
    <citation type="submission" date="2005-09" db="EMBL/GenBank/DDBJ databases">
        <title>Complete sequence of chromosome 2 of Rhodobacter sphaeroides 2.4.1.</title>
        <authorList>
            <person name="Copeland A."/>
            <person name="Lucas S."/>
            <person name="Lapidus A."/>
            <person name="Barry K."/>
            <person name="Detter J.C."/>
            <person name="Glavina T."/>
            <person name="Hammon N."/>
            <person name="Israni S."/>
            <person name="Pitluck S."/>
            <person name="Richardson P."/>
            <person name="Mackenzie C."/>
            <person name="Choudhary M."/>
            <person name="Larimer F."/>
            <person name="Hauser L.J."/>
            <person name="Land M."/>
            <person name="Donohue T.J."/>
            <person name="Kaplan S."/>
        </authorList>
    </citation>
    <scope>NUCLEOTIDE SEQUENCE [LARGE SCALE GENOMIC DNA]</scope>
    <source>
        <strain evidence="2">ATCC 17023 / DSM 158 / JCM 6121 / CCUG 31486 / LMG 2827 / NBRC 12203 / NCIMB 8253 / ATH 2.4.1.</strain>
    </source>
</reference>
<dbReference type="OrthoDB" id="5107704at2"/>
<dbReference type="Pfam" id="PF13245">
    <property type="entry name" value="AAA_19"/>
    <property type="match status" value="1"/>
</dbReference>
<dbReference type="InterPro" id="IPR027417">
    <property type="entry name" value="P-loop_NTPase"/>
</dbReference>
<name>Q3IVS2_CERS4</name>
<dbReference type="GO" id="GO:0003678">
    <property type="term" value="F:DNA helicase activity"/>
    <property type="evidence" value="ECO:0007669"/>
    <property type="project" value="UniProtKB-EC"/>
</dbReference>
<dbReference type="EMBL" id="CP000144">
    <property type="protein sequence ID" value="ABA81362.2"/>
    <property type="molecule type" value="Genomic_DNA"/>
</dbReference>
<proteinExistence type="predicted"/>
<evidence type="ECO:0000313" key="2">
    <source>
        <dbReference type="Proteomes" id="UP000002703"/>
    </source>
</evidence>
<protein>
    <submittedName>
        <fullName evidence="1">DNA/RNA helicase, superfamily I</fullName>
        <ecNumber evidence="1">3.6.4.12</ecNumber>
    </submittedName>
</protein>
<dbReference type="EC" id="3.6.4.12" evidence="1"/>
<dbReference type="eggNOG" id="COG0210">
    <property type="taxonomic scope" value="Bacteria"/>
</dbReference>
<dbReference type="STRING" id="272943.RSP_3756"/>
<gene>
    <name evidence="1" type="ORF">RSP_3756</name>
</gene>
<dbReference type="EnsemblBacteria" id="ABA81362">
    <property type="protein sequence ID" value="ABA81362"/>
    <property type="gene ID" value="RSP_3756"/>
</dbReference>
<dbReference type="GO" id="GO:0016787">
    <property type="term" value="F:hydrolase activity"/>
    <property type="evidence" value="ECO:0007669"/>
    <property type="project" value="UniProtKB-KW"/>
</dbReference>
<dbReference type="Proteomes" id="UP000002703">
    <property type="component" value="Chromosome 2"/>
</dbReference>
<keyword evidence="1" id="KW-0347">Helicase</keyword>